<dbReference type="AlphaFoldDB" id="A0A1S2LXN8"/>
<evidence type="ECO:0000313" key="1">
    <source>
        <dbReference type="EMBL" id="OIJ16447.1"/>
    </source>
</evidence>
<protein>
    <submittedName>
        <fullName evidence="3">DUF3006 domain-containing protein</fullName>
    </submittedName>
</protein>
<proteinExistence type="predicted"/>
<dbReference type="EMBL" id="CP063356">
    <property type="protein sequence ID" value="QOY38179.1"/>
    <property type="molecule type" value="Genomic_DNA"/>
</dbReference>
<dbReference type="EMBL" id="LQXD01000065">
    <property type="protein sequence ID" value="OIJ20862.1"/>
    <property type="molecule type" value="Genomic_DNA"/>
</dbReference>
<reference evidence="3 4" key="2">
    <citation type="journal article" date="2017" name="Genome Announc.">
        <title>Draft Genome Sequences of Four Alkaliphilic Bacteria Belonging to the Anaerobacillus Genus.</title>
        <authorList>
            <person name="Bassil N.M."/>
            <person name="Lloyd J.R."/>
        </authorList>
    </citation>
    <scope>NUCLEOTIDE SEQUENCE [LARGE SCALE GENOMIC DNA]</scope>
    <source>
        <strain evidence="3 4">NB2006</strain>
    </source>
</reference>
<reference evidence="3 4" key="3">
    <citation type="journal article" date="2019" name="Int. J. Syst. Evol. Microbiol.">
        <title>Anaerobacillus isosaccharinicus sp. nov., an alkaliphilic bacterium which degrades isosaccharinic acid.</title>
        <authorList>
            <person name="Bassil N.M."/>
            <person name="Lloyd J.R."/>
        </authorList>
    </citation>
    <scope>NUCLEOTIDE SEQUENCE [LARGE SCALE GENOMIC DNA]</scope>
    <source>
        <strain evidence="3 4">NB2006</strain>
    </source>
</reference>
<dbReference type="Proteomes" id="UP000180175">
    <property type="component" value="Chromosome"/>
</dbReference>
<dbReference type="RefSeq" id="WP_071316497.1">
    <property type="nucleotide sequence ID" value="NZ_CP063356.2"/>
</dbReference>
<dbReference type="EMBL" id="LQXD01000099">
    <property type="protein sequence ID" value="OIJ16447.1"/>
    <property type="molecule type" value="Genomic_DNA"/>
</dbReference>
<reference evidence="1 4" key="1">
    <citation type="submission" date="2016-10" db="EMBL/GenBank/DDBJ databases">
        <title>Draft genome sequences of four alkaliphilic bacteria belonging to the Anaerobacillus genus.</title>
        <authorList>
            <person name="Bassil N.M."/>
            <person name="Lloyd J.R."/>
        </authorList>
    </citation>
    <scope>NUCLEOTIDE SEQUENCE [LARGE SCALE GENOMIC DNA]</scope>
    <source>
        <strain evidence="1 4">NB2006</strain>
    </source>
</reference>
<evidence type="ECO:0000313" key="2">
    <source>
        <dbReference type="EMBL" id="OIJ20862.1"/>
    </source>
</evidence>
<evidence type="ECO:0000313" key="3">
    <source>
        <dbReference type="EMBL" id="QOY38179.1"/>
    </source>
</evidence>
<dbReference type="Pfam" id="PF11213">
    <property type="entry name" value="DUF3006"/>
    <property type="match status" value="1"/>
</dbReference>
<sequence>MKGVVDRIVDGKWAVILVGEDEAEYNVPLEELPEEIKEGNVVQVKIVNGSVAEVLLLEGQTAAKQSEINDKMSLLQARKRSNFKRG</sequence>
<organism evidence="1 4">
    <name type="scientific">Anaerobacillus isosaccharinicus</name>
    <dbReference type="NCBI Taxonomy" id="1532552"/>
    <lineage>
        <taxon>Bacteria</taxon>
        <taxon>Bacillati</taxon>
        <taxon>Bacillota</taxon>
        <taxon>Bacilli</taxon>
        <taxon>Bacillales</taxon>
        <taxon>Bacillaceae</taxon>
        <taxon>Anaerobacillus</taxon>
    </lineage>
</organism>
<evidence type="ECO:0000313" key="4">
    <source>
        <dbReference type="Proteomes" id="UP000180175"/>
    </source>
</evidence>
<accession>A0A1S2LXN8</accession>
<reference evidence="3" key="4">
    <citation type="submission" date="2020-10" db="EMBL/GenBank/DDBJ databases">
        <authorList>
            <person name="Bassil N.M."/>
            <person name="Lloyd J.R."/>
        </authorList>
    </citation>
    <scope>NUCLEOTIDE SEQUENCE</scope>
    <source>
        <strain evidence="3">NB2006</strain>
    </source>
</reference>
<name>A0A1S2LXN8_9BACI</name>
<dbReference type="KEGG" id="aia:AWH56_011945"/>
<gene>
    <name evidence="3" type="ORF">AWH56_011945</name>
    <name evidence="2" type="ORF">AWH56_07235</name>
    <name evidence="1" type="ORF">AWH56_10870</name>
</gene>
<keyword evidence="4" id="KW-1185">Reference proteome</keyword>
<dbReference type="OrthoDB" id="2366034at2"/>
<dbReference type="InterPro" id="IPR021377">
    <property type="entry name" value="DUF3006"/>
</dbReference>